<protein>
    <submittedName>
        <fullName evidence="2">Uncharacterized protein</fullName>
    </submittedName>
</protein>
<dbReference type="Ensembl" id="ENSCUST00005000954.1">
    <property type="protein sequence ID" value="ENSCUSP00005000907.1"/>
    <property type="gene ID" value="ENSCUSG00005000632.1"/>
</dbReference>
<name>A0A8C3TNW5_CATUS</name>
<dbReference type="AlphaFoldDB" id="A0A8C3TNW5"/>
<reference evidence="2" key="3">
    <citation type="submission" date="2025-09" db="UniProtKB">
        <authorList>
            <consortium name="Ensembl"/>
        </authorList>
    </citation>
    <scope>IDENTIFICATION</scope>
</reference>
<feature type="region of interest" description="Disordered" evidence="1">
    <location>
        <begin position="64"/>
        <end position="95"/>
    </location>
</feature>
<keyword evidence="3" id="KW-1185">Reference proteome</keyword>
<evidence type="ECO:0000313" key="2">
    <source>
        <dbReference type="Ensembl" id="ENSCUSP00005000907.1"/>
    </source>
</evidence>
<organism evidence="2 3">
    <name type="scientific">Catharus ustulatus</name>
    <name type="common">Russet-backed thrush</name>
    <name type="synonym">Hylocichla ustulatus</name>
    <dbReference type="NCBI Taxonomy" id="91951"/>
    <lineage>
        <taxon>Eukaryota</taxon>
        <taxon>Metazoa</taxon>
        <taxon>Chordata</taxon>
        <taxon>Craniata</taxon>
        <taxon>Vertebrata</taxon>
        <taxon>Euteleostomi</taxon>
        <taxon>Archelosauria</taxon>
        <taxon>Archosauria</taxon>
        <taxon>Dinosauria</taxon>
        <taxon>Saurischia</taxon>
        <taxon>Theropoda</taxon>
        <taxon>Coelurosauria</taxon>
        <taxon>Aves</taxon>
        <taxon>Neognathae</taxon>
        <taxon>Neoaves</taxon>
        <taxon>Telluraves</taxon>
        <taxon>Australaves</taxon>
        <taxon>Passeriformes</taxon>
        <taxon>Turdidae</taxon>
        <taxon>Catharus</taxon>
    </lineage>
</organism>
<dbReference type="Proteomes" id="UP000694563">
    <property type="component" value="Chromosome 1"/>
</dbReference>
<reference evidence="2" key="1">
    <citation type="submission" date="2020-10" db="EMBL/GenBank/DDBJ databases">
        <title>Catharus ustulatus (Swainson's thrush) genome, bCatUst1, primary haplotype v2.</title>
        <authorList>
            <person name="Delmore K."/>
            <person name="Vafadar M."/>
            <person name="Formenti G."/>
            <person name="Chow W."/>
            <person name="Pelan S."/>
            <person name="Howe K."/>
            <person name="Rhie A."/>
            <person name="Mountcastle J."/>
            <person name="Haase B."/>
            <person name="Fedrigo O."/>
            <person name="Jarvis E.D."/>
        </authorList>
    </citation>
    <scope>NUCLEOTIDE SEQUENCE [LARGE SCALE GENOMIC DNA]</scope>
</reference>
<sequence>MIPRLSSIPGHPSSPHPQLLTHAAAQVCQDIIATQGAQHIQELPHRGPAGTAPRPLVQQRARGVGQPFQPPDLQEAASQRLGQRRPVGGRGRPRVEVEPEAAANAVIEGDHGHGVQVQRWHRAGHRAGLRRGRGHGRALRGWSRSREGNEAGECSGAHEKWPKELRVFNLEKRRPRGFIITL</sequence>
<feature type="compositionally biased region" description="Basic residues" evidence="1">
    <location>
        <begin position="129"/>
        <end position="138"/>
    </location>
</feature>
<proteinExistence type="predicted"/>
<feature type="region of interest" description="Disordered" evidence="1">
    <location>
        <begin position="129"/>
        <end position="155"/>
    </location>
</feature>
<evidence type="ECO:0000313" key="3">
    <source>
        <dbReference type="Proteomes" id="UP000694563"/>
    </source>
</evidence>
<accession>A0A8C3TNW5</accession>
<reference evidence="2" key="2">
    <citation type="submission" date="2025-08" db="UniProtKB">
        <authorList>
            <consortium name="Ensembl"/>
        </authorList>
    </citation>
    <scope>IDENTIFICATION</scope>
</reference>
<evidence type="ECO:0000256" key="1">
    <source>
        <dbReference type="SAM" id="MobiDB-lite"/>
    </source>
</evidence>